<accession>A0A6M4MI19</accession>
<feature type="transmembrane region" description="Helical" evidence="1">
    <location>
        <begin position="53"/>
        <end position="72"/>
    </location>
</feature>
<feature type="transmembrane region" description="Helical" evidence="1">
    <location>
        <begin position="20"/>
        <end position="41"/>
    </location>
</feature>
<reference evidence="2 3" key="2">
    <citation type="submission" date="2020-04" db="EMBL/GenBank/DDBJ databases">
        <title>Complete genome sequence of Alteromonas pelagimontana 5.12T.</title>
        <authorList>
            <person name="Sinha R.K."/>
            <person name="Krishnan K.P."/>
            <person name="Kurian J.P."/>
        </authorList>
    </citation>
    <scope>NUCLEOTIDE SEQUENCE [LARGE SCALE GENOMIC DNA]</scope>
    <source>
        <strain evidence="2 3">5.12</strain>
    </source>
</reference>
<feature type="transmembrane region" description="Helical" evidence="1">
    <location>
        <begin position="293"/>
        <end position="314"/>
    </location>
</feature>
<dbReference type="KEGG" id="apel:CA267_016525"/>
<feature type="transmembrane region" description="Helical" evidence="1">
    <location>
        <begin position="401"/>
        <end position="423"/>
    </location>
</feature>
<protein>
    <submittedName>
        <fullName evidence="2">Divalent metal cation transporter</fullName>
    </submittedName>
</protein>
<dbReference type="AlphaFoldDB" id="A0A6M4MI19"/>
<proteinExistence type="predicted"/>
<evidence type="ECO:0000313" key="3">
    <source>
        <dbReference type="Proteomes" id="UP000219285"/>
    </source>
</evidence>
<organism evidence="2 3">
    <name type="scientific">Alteromonas pelagimontana</name>
    <dbReference type="NCBI Taxonomy" id="1858656"/>
    <lineage>
        <taxon>Bacteria</taxon>
        <taxon>Pseudomonadati</taxon>
        <taxon>Pseudomonadota</taxon>
        <taxon>Gammaproteobacteria</taxon>
        <taxon>Alteromonadales</taxon>
        <taxon>Alteromonadaceae</taxon>
        <taxon>Alteromonas/Salinimonas group</taxon>
        <taxon>Alteromonas</taxon>
    </lineage>
</organism>
<feature type="transmembrane region" description="Helical" evidence="1">
    <location>
        <begin position="159"/>
        <end position="177"/>
    </location>
</feature>
<dbReference type="OrthoDB" id="4858698at2"/>
<evidence type="ECO:0000256" key="1">
    <source>
        <dbReference type="SAM" id="Phobius"/>
    </source>
</evidence>
<feature type="transmembrane region" description="Helical" evidence="1">
    <location>
        <begin position="360"/>
        <end position="380"/>
    </location>
</feature>
<feature type="transmembrane region" description="Helical" evidence="1">
    <location>
        <begin position="335"/>
        <end position="354"/>
    </location>
</feature>
<gene>
    <name evidence="2" type="ORF">CA267_016525</name>
</gene>
<keyword evidence="3" id="KW-1185">Reference proteome</keyword>
<sequence>MVQNTLSHAEGPQNTLKKLIQLLGPGVLMATAAIGGSHLVASTQAGAQFGWQLVLLIFLVNVLKYPFFRASVSYTISSGETLQQGYNQMGKGYLLISFILNNVAAVVNSAALLMFSASLLGYFLPFSLPISWLAGMVLLASLLILIAGHFAALNRVAKVIMVLLVIATVAATAVAWYQGPVAPPTFASPSPWTLATIGFLVVTMGWMPAPIEISGITSLWLKQQSQTQKVTAKSALFDFNLGYITTLLLALVFLALGALVLHGSSEPLASGGIGFSHQLVNLYAVTIGEWSRYLIALIAFLCIFGSALTVYDGYSRALAEGYLLLKGKSDVPNFLFVRWLLIVAAASFAIVLFFKAALLAMLSFAMTLAFITTPMFAWLNHKLVHTAAIKPELQGGLWLRLLSYTGLAYLFGFLMLFIAWRWYL</sequence>
<dbReference type="EMBL" id="CP052766">
    <property type="protein sequence ID" value="QJR82240.1"/>
    <property type="molecule type" value="Genomic_DNA"/>
</dbReference>
<keyword evidence="1" id="KW-1133">Transmembrane helix</keyword>
<evidence type="ECO:0000313" key="2">
    <source>
        <dbReference type="EMBL" id="QJR82240.1"/>
    </source>
</evidence>
<feature type="transmembrane region" description="Helical" evidence="1">
    <location>
        <begin position="241"/>
        <end position="261"/>
    </location>
</feature>
<name>A0A6M4MI19_9ALTE</name>
<feature type="transmembrane region" description="Helical" evidence="1">
    <location>
        <begin position="197"/>
        <end position="221"/>
    </location>
</feature>
<keyword evidence="1" id="KW-0812">Transmembrane</keyword>
<feature type="transmembrane region" description="Helical" evidence="1">
    <location>
        <begin position="130"/>
        <end position="152"/>
    </location>
</feature>
<keyword evidence="1" id="KW-0472">Membrane</keyword>
<reference evidence="3" key="1">
    <citation type="submission" date="2014-12" db="EMBL/GenBank/DDBJ databases">
        <title>Complete genome sequence of a multi-drug resistant Klebsiella pneumoniae.</title>
        <authorList>
            <person name="Hua X."/>
            <person name="Chen Q."/>
            <person name="Li X."/>
            <person name="Feng Y."/>
            <person name="Ruan Z."/>
            <person name="Yu Y."/>
        </authorList>
    </citation>
    <scope>NUCLEOTIDE SEQUENCE [LARGE SCALE GENOMIC DNA]</scope>
    <source>
        <strain evidence="3">5.12</strain>
    </source>
</reference>
<dbReference type="Proteomes" id="UP000219285">
    <property type="component" value="Chromosome"/>
</dbReference>
<feature type="transmembrane region" description="Helical" evidence="1">
    <location>
        <begin position="93"/>
        <end position="124"/>
    </location>
</feature>